<evidence type="ECO:0000313" key="2">
    <source>
        <dbReference type="Proteomes" id="UP000011910"/>
    </source>
</evidence>
<sequence>MIQREVNDQENTRWTCVQAYSGPGSEDLEEGDAAKDHNGHVAVVCTPSGGAQTVRLQLPANWQETLSDEQLLKKILQEPQ</sequence>
<proteinExistence type="predicted"/>
<reference evidence="1 2" key="1">
    <citation type="journal article" date="2013" name="Genome Announc.">
        <title>Draft Genome Sequence of Cesiribacter andamanensis Strain AMV16T, Isolated from a Soil Sample from a Mud Volcano in the Andaman Islands, India.</title>
        <authorList>
            <person name="Shivaji S."/>
            <person name="Ara S."/>
            <person name="Begum Z."/>
            <person name="Srinivas T.N."/>
            <person name="Singh A."/>
            <person name="Kumar Pinnaka A."/>
        </authorList>
    </citation>
    <scope>NUCLEOTIDE SEQUENCE [LARGE SCALE GENOMIC DNA]</scope>
    <source>
        <strain evidence="1 2">AMV16</strain>
    </source>
</reference>
<dbReference type="EMBL" id="AODQ01000082">
    <property type="protein sequence ID" value="EMR01932.1"/>
    <property type="molecule type" value="Genomic_DNA"/>
</dbReference>
<comment type="caution">
    <text evidence="1">The sequence shown here is derived from an EMBL/GenBank/DDBJ whole genome shotgun (WGS) entry which is preliminary data.</text>
</comment>
<dbReference type="eggNOG" id="ENOG50336AM">
    <property type="taxonomic scope" value="Bacteria"/>
</dbReference>
<accession>M7N3R3</accession>
<keyword evidence="2" id="KW-1185">Reference proteome</keyword>
<organism evidence="1 2">
    <name type="scientific">Cesiribacter andamanensis AMV16</name>
    <dbReference type="NCBI Taxonomy" id="1279009"/>
    <lineage>
        <taxon>Bacteria</taxon>
        <taxon>Pseudomonadati</taxon>
        <taxon>Bacteroidota</taxon>
        <taxon>Cytophagia</taxon>
        <taxon>Cytophagales</taxon>
        <taxon>Cesiribacteraceae</taxon>
        <taxon>Cesiribacter</taxon>
    </lineage>
</organism>
<dbReference type="OrthoDB" id="531817at2"/>
<gene>
    <name evidence="1" type="ORF">ADICEAN_02955</name>
</gene>
<dbReference type="RefSeq" id="WP_009196342.1">
    <property type="nucleotide sequence ID" value="NZ_AODQ01000082.1"/>
</dbReference>
<name>M7N3R3_9BACT</name>
<dbReference type="PATRIC" id="fig|1279009.4.peg.2995"/>
<dbReference type="Proteomes" id="UP000011910">
    <property type="component" value="Unassembled WGS sequence"/>
</dbReference>
<evidence type="ECO:0000313" key="1">
    <source>
        <dbReference type="EMBL" id="EMR01932.1"/>
    </source>
</evidence>
<dbReference type="AlphaFoldDB" id="M7N3R3"/>
<protein>
    <submittedName>
        <fullName evidence="1">Uncharacterized protein</fullName>
    </submittedName>
</protein>